<keyword evidence="1" id="KW-0004">4Fe-4S</keyword>
<keyword evidence="3 6" id="KW-0479">Metal-binding</keyword>
<dbReference type="InterPro" id="IPR006638">
    <property type="entry name" value="Elp3/MiaA/NifB-like_rSAM"/>
</dbReference>
<feature type="binding site" evidence="6">
    <location>
        <position position="82"/>
    </location>
    <ligand>
        <name>[4Fe-4S] cluster</name>
        <dbReference type="ChEBI" id="CHEBI:49883"/>
        <note>4Fe-4S-S-AdoMet</note>
    </ligand>
</feature>
<dbReference type="KEGG" id="alka:J0B03_07945"/>
<organism evidence="8 9">
    <name type="scientific">Alkalibacter rhizosphaerae</name>
    <dbReference type="NCBI Taxonomy" id="2815577"/>
    <lineage>
        <taxon>Bacteria</taxon>
        <taxon>Bacillati</taxon>
        <taxon>Bacillota</taxon>
        <taxon>Clostridia</taxon>
        <taxon>Eubacteriales</taxon>
        <taxon>Eubacteriaceae</taxon>
        <taxon>Alkalibacter</taxon>
    </lineage>
</organism>
<gene>
    <name evidence="8" type="primary">amrS</name>
    <name evidence="8" type="ORF">J0B03_07945</name>
</gene>
<dbReference type="CDD" id="cd01335">
    <property type="entry name" value="Radical_SAM"/>
    <property type="match status" value="1"/>
</dbReference>
<dbReference type="InterPro" id="IPR027596">
    <property type="entry name" value="AmmeMemoSam_rS"/>
</dbReference>
<dbReference type="InterPro" id="IPR013785">
    <property type="entry name" value="Aldolase_TIM"/>
</dbReference>
<dbReference type="Proteomes" id="UP000663499">
    <property type="component" value="Chromosome"/>
</dbReference>
<dbReference type="SFLD" id="SFLDS00029">
    <property type="entry name" value="Radical_SAM"/>
    <property type="match status" value="1"/>
</dbReference>
<dbReference type="SFLD" id="SFLDG01101">
    <property type="entry name" value="Uncharacterised_Radical_SAM_Su"/>
    <property type="match status" value="1"/>
</dbReference>
<dbReference type="PANTHER" id="PTHR30352:SF5">
    <property type="entry name" value="PYRUVATE FORMATE-LYASE 1-ACTIVATING ENZYME"/>
    <property type="match status" value="1"/>
</dbReference>
<keyword evidence="5 6" id="KW-0411">Iron-sulfur</keyword>
<dbReference type="SMART" id="SM00729">
    <property type="entry name" value="Elp3"/>
    <property type="match status" value="1"/>
</dbReference>
<feature type="binding site" evidence="6">
    <location>
        <position position="89"/>
    </location>
    <ligand>
        <name>[4Fe-4S] cluster</name>
        <dbReference type="ChEBI" id="CHEBI:49883"/>
        <note>4Fe-4S-S-AdoMet</note>
    </ligand>
</feature>
<dbReference type="InterPro" id="IPR016431">
    <property type="entry name" value="Pyrv-formate_lyase-activ_prd"/>
</dbReference>
<reference evidence="8" key="1">
    <citation type="submission" date="2021-03" db="EMBL/GenBank/DDBJ databases">
        <title>Alkalibacter marinus sp. nov., isolated from tidal flat sediment.</title>
        <authorList>
            <person name="Namirimu T."/>
            <person name="Yang J.-A."/>
            <person name="Yang S.-H."/>
            <person name="Kim Y.-J."/>
            <person name="Kwon K.K."/>
        </authorList>
    </citation>
    <scope>NUCLEOTIDE SEQUENCE</scope>
    <source>
        <strain evidence="8">ES005</strain>
    </source>
</reference>
<name>A0A974XDB8_9FIRM</name>
<sequence length="281" mass="32115">MKEARYVKILEGKDLRCQLCPHECLIGPGEVGRCKVRRNIDGVLYTENYGKISAIHVDPVEKKPLRHFMEGSKTLSLGSFGCNFHCPWCQNYNISLEKPQVETYSPEAIVDLALELGVPSISYTYNEPTVFLEFVLDTARLAKSKGLKNIYVSNGYIASEPLEDLLECIDACNLDVKTFDPFYYKKYCGGELEWVKRTVEKAASKIHVELTALLVTGVNDKEEDLERMFRWIASVDPAIPLHLSRYFPTYHYHEEATSPQWMVAVKELADQYLKRVYLGNV</sequence>
<keyword evidence="9" id="KW-1185">Reference proteome</keyword>
<evidence type="ECO:0000256" key="6">
    <source>
        <dbReference type="PIRSR" id="PIRSR004869-50"/>
    </source>
</evidence>
<dbReference type="Pfam" id="PF04055">
    <property type="entry name" value="Radical_SAM"/>
    <property type="match status" value="1"/>
</dbReference>
<keyword evidence="2 6" id="KW-0949">S-adenosyl-L-methionine</keyword>
<comment type="cofactor">
    <cofactor evidence="6">
        <name>[4Fe-4S] cluster</name>
        <dbReference type="ChEBI" id="CHEBI:49883"/>
    </cofactor>
    <text evidence="6">Binds 1 [4Fe-4S] cluster. The cluster is coordinated with 3 cysteines and an exchangeable S-adenosyl-L-methionine.</text>
</comment>
<keyword evidence="4 6" id="KW-0408">Iron</keyword>
<proteinExistence type="predicted"/>
<evidence type="ECO:0000256" key="4">
    <source>
        <dbReference type="ARBA" id="ARBA00023004"/>
    </source>
</evidence>
<evidence type="ECO:0000256" key="3">
    <source>
        <dbReference type="ARBA" id="ARBA00022723"/>
    </source>
</evidence>
<feature type="domain" description="Radical SAM core" evidence="7">
    <location>
        <begin position="67"/>
        <end position="281"/>
    </location>
</feature>
<dbReference type="GO" id="GO:0051539">
    <property type="term" value="F:4 iron, 4 sulfur cluster binding"/>
    <property type="evidence" value="ECO:0007669"/>
    <property type="project" value="UniProtKB-KW"/>
</dbReference>
<dbReference type="GO" id="GO:0003824">
    <property type="term" value="F:catalytic activity"/>
    <property type="evidence" value="ECO:0007669"/>
    <property type="project" value="InterPro"/>
</dbReference>
<protein>
    <submittedName>
        <fullName evidence="8">AmmeMemoRadiSam system radical SAM enzyme</fullName>
    </submittedName>
</protein>
<dbReference type="SUPFAM" id="SSF102114">
    <property type="entry name" value="Radical SAM enzymes"/>
    <property type="match status" value="1"/>
</dbReference>
<feature type="binding site" evidence="6">
    <location>
        <position position="86"/>
    </location>
    <ligand>
        <name>[4Fe-4S] cluster</name>
        <dbReference type="ChEBI" id="CHEBI:49883"/>
        <note>4Fe-4S-S-AdoMet</note>
    </ligand>
</feature>
<dbReference type="GO" id="GO:0046872">
    <property type="term" value="F:metal ion binding"/>
    <property type="evidence" value="ECO:0007669"/>
    <property type="project" value="UniProtKB-KW"/>
</dbReference>
<dbReference type="InterPro" id="IPR058240">
    <property type="entry name" value="rSAM_sf"/>
</dbReference>
<dbReference type="PANTHER" id="PTHR30352">
    <property type="entry name" value="PYRUVATE FORMATE-LYASE-ACTIVATING ENZYME"/>
    <property type="match status" value="1"/>
</dbReference>
<dbReference type="RefSeq" id="WP_207299094.1">
    <property type="nucleotide sequence ID" value="NZ_CP071444.1"/>
</dbReference>
<evidence type="ECO:0000256" key="5">
    <source>
        <dbReference type="ARBA" id="ARBA00023014"/>
    </source>
</evidence>
<evidence type="ECO:0000259" key="7">
    <source>
        <dbReference type="PROSITE" id="PS51918"/>
    </source>
</evidence>
<dbReference type="EMBL" id="CP071444">
    <property type="protein sequence ID" value="QSX07752.1"/>
    <property type="molecule type" value="Genomic_DNA"/>
</dbReference>
<accession>A0A974XDB8</accession>
<dbReference type="Gene3D" id="3.20.20.70">
    <property type="entry name" value="Aldolase class I"/>
    <property type="match status" value="1"/>
</dbReference>
<dbReference type="AlphaFoldDB" id="A0A974XDB8"/>
<dbReference type="InterPro" id="IPR034457">
    <property type="entry name" value="Organic_radical-activating"/>
</dbReference>
<dbReference type="NCBIfam" id="TIGR04337">
    <property type="entry name" value="AmmeMemoSam_rS"/>
    <property type="match status" value="1"/>
</dbReference>
<evidence type="ECO:0000256" key="1">
    <source>
        <dbReference type="ARBA" id="ARBA00022485"/>
    </source>
</evidence>
<dbReference type="PROSITE" id="PS51918">
    <property type="entry name" value="RADICAL_SAM"/>
    <property type="match status" value="1"/>
</dbReference>
<evidence type="ECO:0000313" key="9">
    <source>
        <dbReference type="Proteomes" id="UP000663499"/>
    </source>
</evidence>
<evidence type="ECO:0000313" key="8">
    <source>
        <dbReference type="EMBL" id="QSX07752.1"/>
    </source>
</evidence>
<dbReference type="PIRSF" id="PIRSF004869">
    <property type="entry name" value="PflX_prd"/>
    <property type="match status" value="1"/>
</dbReference>
<evidence type="ECO:0000256" key="2">
    <source>
        <dbReference type="ARBA" id="ARBA00022691"/>
    </source>
</evidence>
<dbReference type="InterPro" id="IPR007197">
    <property type="entry name" value="rSAM"/>
</dbReference>